<dbReference type="Proteomes" id="UP000027456">
    <property type="component" value="Unassembled WGS sequence"/>
</dbReference>
<comment type="caution">
    <text evidence="2">The sequence shown here is derived from an EMBL/GenBank/DDBJ whole genome shotgun (WGS) entry which is preliminary data.</text>
</comment>
<evidence type="ECO:0000313" key="3">
    <source>
        <dbReference type="Proteomes" id="UP000027456"/>
    </source>
</evidence>
<feature type="region of interest" description="Disordered" evidence="1">
    <location>
        <begin position="1"/>
        <end position="27"/>
    </location>
</feature>
<evidence type="ECO:0000313" key="2">
    <source>
        <dbReference type="EMBL" id="KEP55237.1"/>
    </source>
</evidence>
<dbReference type="OrthoDB" id="3199938at2759"/>
<gene>
    <name evidence="2" type="ORF">V565_007440</name>
</gene>
<dbReference type="EMBL" id="AZST01000009">
    <property type="protein sequence ID" value="KEP55237.1"/>
    <property type="molecule type" value="Genomic_DNA"/>
</dbReference>
<keyword evidence="3" id="KW-1185">Reference proteome</keyword>
<evidence type="ECO:0000256" key="1">
    <source>
        <dbReference type="SAM" id="MobiDB-lite"/>
    </source>
</evidence>
<proteinExistence type="predicted"/>
<sequence>MIGLESFRLSPGGIESGQPAQAQQAGHLPPRVPARVLTADVPVHTSCNKLILASVPLAWPSIIEHDPEVNLSITRFLLTLQHLYDIYTAWGEHRATTRDISDTFNELVEQWHTVEDSYQDCCRTSVKEVEEGLSKIRRLCGATFNHKGPNWIHMKNNQSQFSSSVRVDVIGKLKELRHFHNSRV</sequence>
<name>A0A074SZP3_9AGAM</name>
<accession>A0A074SZP3</accession>
<dbReference type="HOGENOM" id="CLU_1468997_0_0_1"/>
<protein>
    <submittedName>
        <fullName evidence="2">Uncharacterized protein</fullName>
    </submittedName>
</protein>
<dbReference type="AlphaFoldDB" id="A0A074SZP3"/>
<reference evidence="2 3" key="1">
    <citation type="submission" date="2013-12" db="EMBL/GenBank/DDBJ databases">
        <authorList>
            <person name="Cubeta M."/>
            <person name="Pakala S."/>
            <person name="Fedorova N."/>
            <person name="Thomas E."/>
            <person name="Dean R."/>
            <person name="Jabaji S."/>
            <person name="Neate S."/>
            <person name="Toda T."/>
            <person name="Tavantzis S."/>
            <person name="Vilgalys R."/>
            <person name="Bharathan N."/>
            <person name="Pakala S."/>
            <person name="Losada L.S."/>
            <person name="Zafar N."/>
            <person name="Nierman W."/>
        </authorList>
    </citation>
    <scope>NUCLEOTIDE SEQUENCE [LARGE SCALE GENOMIC DNA]</scope>
    <source>
        <strain evidence="2 3">123E</strain>
    </source>
</reference>
<organism evidence="2 3">
    <name type="scientific">Rhizoctonia solani 123E</name>
    <dbReference type="NCBI Taxonomy" id="1423351"/>
    <lineage>
        <taxon>Eukaryota</taxon>
        <taxon>Fungi</taxon>
        <taxon>Dikarya</taxon>
        <taxon>Basidiomycota</taxon>
        <taxon>Agaricomycotina</taxon>
        <taxon>Agaricomycetes</taxon>
        <taxon>Cantharellales</taxon>
        <taxon>Ceratobasidiaceae</taxon>
        <taxon>Rhizoctonia</taxon>
    </lineage>
</organism>